<organism evidence="1 2">
    <name type="scientific">Eumeta variegata</name>
    <name type="common">Bagworm moth</name>
    <name type="synonym">Eumeta japonica</name>
    <dbReference type="NCBI Taxonomy" id="151549"/>
    <lineage>
        <taxon>Eukaryota</taxon>
        <taxon>Metazoa</taxon>
        <taxon>Ecdysozoa</taxon>
        <taxon>Arthropoda</taxon>
        <taxon>Hexapoda</taxon>
        <taxon>Insecta</taxon>
        <taxon>Pterygota</taxon>
        <taxon>Neoptera</taxon>
        <taxon>Endopterygota</taxon>
        <taxon>Lepidoptera</taxon>
        <taxon>Glossata</taxon>
        <taxon>Ditrysia</taxon>
        <taxon>Tineoidea</taxon>
        <taxon>Psychidae</taxon>
        <taxon>Oiketicinae</taxon>
        <taxon>Eumeta</taxon>
    </lineage>
</organism>
<name>A0A4C1U868_EUMVA</name>
<gene>
    <name evidence="1" type="ORF">EVAR_78676_1</name>
</gene>
<sequence>MDQKRTNSLTSIKWPTFRGLTLKFGQLEPLASEGLSLYPDINLFVLNNSINILVAALYHPRLTSMGAARTRLRQTEGGYTSRNAETMNES</sequence>
<reference evidence="1 2" key="1">
    <citation type="journal article" date="2019" name="Commun. Biol.">
        <title>The bagworm genome reveals a unique fibroin gene that provides high tensile strength.</title>
        <authorList>
            <person name="Kono N."/>
            <person name="Nakamura H."/>
            <person name="Ohtoshi R."/>
            <person name="Tomita M."/>
            <person name="Numata K."/>
            <person name="Arakawa K."/>
        </authorList>
    </citation>
    <scope>NUCLEOTIDE SEQUENCE [LARGE SCALE GENOMIC DNA]</scope>
</reference>
<accession>A0A4C1U868</accession>
<proteinExistence type="predicted"/>
<keyword evidence="2" id="KW-1185">Reference proteome</keyword>
<protein>
    <submittedName>
        <fullName evidence="1">Uncharacterized protein</fullName>
    </submittedName>
</protein>
<dbReference type="AlphaFoldDB" id="A0A4C1U868"/>
<dbReference type="Proteomes" id="UP000299102">
    <property type="component" value="Unassembled WGS sequence"/>
</dbReference>
<evidence type="ECO:0000313" key="1">
    <source>
        <dbReference type="EMBL" id="GBP22498.1"/>
    </source>
</evidence>
<dbReference type="EMBL" id="BGZK01000140">
    <property type="protein sequence ID" value="GBP22498.1"/>
    <property type="molecule type" value="Genomic_DNA"/>
</dbReference>
<comment type="caution">
    <text evidence="1">The sequence shown here is derived from an EMBL/GenBank/DDBJ whole genome shotgun (WGS) entry which is preliminary data.</text>
</comment>
<evidence type="ECO:0000313" key="2">
    <source>
        <dbReference type="Proteomes" id="UP000299102"/>
    </source>
</evidence>